<sequence length="397" mass="42704">MSAAPWPLTELDPGAVRASGVAPVPLRQFVLKLRSRCNLACDYCYVYTMADQGWRRQPRAMSRRTLRQIAHRIGEHARAHGLDRVHVIFHGGEPLLAGAAPLLDAVAEIRRALPRPCALAAGVQTNGVLLSRPLLDDLARTGVTVGVSLDGGDEQGNRHRLRPDGRPSWPAVERGLRLLQGYPEIYAGLLATVDLTQPPIRVYESLLPFRPPSLDLLLPHGNWTTPPPGLRPAPVRAAPVTPYADWLGAVFEHWWHAGRGEVSIRLFEEAVALLLGLPGQTELLGTSPAALVVLATDGAIEQVDSLRSAYADAAATGLDVFRHSFDRALDHPGLLARQLGAAALADACRACPAGRVCGGGQYPHRYRAGAGFHEPSVYCSDLYALLARIATALRGAA</sequence>
<gene>
    <name evidence="6" type="ORF">SAMN05414137_101511</name>
</gene>
<dbReference type="InterPro" id="IPR023867">
    <property type="entry name" value="Sulphatase_maturase_rSAM"/>
</dbReference>
<evidence type="ECO:0000313" key="7">
    <source>
        <dbReference type="Proteomes" id="UP000183015"/>
    </source>
</evidence>
<dbReference type="GO" id="GO:0016491">
    <property type="term" value="F:oxidoreductase activity"/>
    <property type="evidence" value="ECO:0007669"/>
    <property type="project" value="InterPro"/>
</dbReference>
<reference evidence="7" key="1">
    <citation type="submission" date="2016-10" db="EMBL/GenBank/DDBJ databases">
        <authorList>
            <person name="Varghese N."/>
        </authorList>
    </citation>
    <scope>NUCLEOTIDE SEQUENCE [LARGE SCALE GENOMIC DNA]</scope>
    <source>
        <strain evidence="7">DSM 45096 / BCRC 16803 / CGMCC 4.1857 / CIP 109030 / JCM 12277 / KCTC 19219 / NBRC 100920 / 33214</strain>
    </source>
</reference>
<dbReference type="Pfam" id="PF04055">
    <property type="entry name" value="Radical_SAM"/>
    <property type="match status" value="1"/>
</dbReference>
<dbReference type="EMBL" id="FOAZ01000001">
    <property type="protein sequence ID" value="SEK32414.1"/>
    <property type="molecule type" value="Genomic_DNA"/>
</dbReference>
<dbReference type="RefSeq" id="WP_042456078.1">
    <property type="nucleotide sequence ID" value="NZ_BBPN01000040.1"/>
</dbReference>
<dbReference type="PANTHER" id="PTHR43273">
    <property type="entry name" value="ANAEROBIC SULFATASE-MATURATING ENZYME HOMOLOG ASLB-RELATED"/>
    <property type="match status" value="1"/>
</dbReference>
<dbReference type="InterPro" id="IPR026335">
    <property type="entry name" value="rSAM_SPASM_FxsB"/>
</dbReference>
<dbReference type="OrthoDB" id="9782387at2"/>
<dbReference type="SFLD" id="SFLDG01067">
    <property type="entry name" value="SPASM/twitch_domain_containing"/>
    <property type="match status" value="1"/>
</dbReference>
<dbReference type="InterPro" id="IPR058240">
    <property type="entry name" value="rSAM_sf"/>
</dbReference>
<evidence type="ECO:0000256" key="1">
    <source>
        <dbReference type="ARBA" id="ARBA00022691"/>
    </source>
</evidence>
<organism evidence="6 7">
    <name type="scientific">Streptacidiphilus jiangxiensis</name>
    <dbReference type="NCBI Taxonomy" id="235985"/>
    <lineage>
        <taxon>Bacteria</taxon>
        <taxon>Bacillati</taxon>
        <taxon>Actinomycetota</taxon>
        <taxon>Actinomycetes</taxon>
        <taxon>Kitasatosporales</taxon>
        <taxon>Streptomycetaceae</taxon>
        <taxon>Streptacidiphilus</taxon>
    </lineage>
</organism>
<keyword evidence="4" id="KW-0411">Iron-sulfur</keyword>
<feature type="domain" description="Radical SAM core" evidence="5">
    <location>
        <begin position="22"/>
        <end position="280"/>
    </location>
</feature>
<dbReference type="SFLD" id="SFLDG01386">
    <property type="entry name" value="main_SPASM_domain-containing"/>
    <property type="match status" value="1"/>
</dbReference>
<accession>A0A1H7G2Y5</accession>
<dbReference type="AlphaFoldDB" id="A0A1H7G2Y5"/>
<dbReference type="SFLD" id="SFLDG01072">
    <property type="entry name" value="dehydrogenase_like"/>
    <property type="match status" value="1"/>
</dbReference>
<dbReference type="SUPFAM" id="SSF102114">
    <property type="entry name" value="Radical SAM enzymes"/>
    <property type="match status" value="1"/>
</dbReference>
<dbReference type="GO" id="GO:0046872">
    <property type="term" value="F:metal ion binding"/>
    <property type="evidence" value="ECO:0007669"/>
    <property type="project" value="UniProtKB-KW"/>
</dbReference>
<evidence type="ECO:0000256" key="3">
    <source>
        <dbReference type="ARBA" id="ARBA00023004"/>
    </source>
</evidence>
<keyword evidence="1" id="KW-0949">S-adenosyl-L-methionine</keyword>
<dbReference type="GO" id="GO:0051536">
    <property type="term" value="F:iron-sulfur cluster binding"/>
    <property type="evidence" value="ECO:0007669"/>
    <property type="project" value="UniProtKB-KW"/>
</dbReference>
<dbReference type="eggNOG" id="COG0641">
    <property type="taxonomic scope" value="Bacteria"/>
</dbReference>
<dbReference type="CDD" id="cd01335">
    <property type="entry name" value="Radical_SAM"/>
    <property type="match status" value="1"/>
</dbReference>
<dbReference type="PROSITE" id="PS51918">
    <property type="entry name" value="RADICAL_SAM"/>
    <property type="match status" value="1"/>
</dbReference>
<dbReference type="NCBIfam" id="TIGR04269">
    <property type="entry name" value="SAM_SPASM_FxsB"/>
    <property type="match status" value="1"/>
</dbReference>
<keyword evidence="3" id="KW-0408">Iron</keyword>
<keyword evidence="2" id="KW-0479">Metal-binding</keyword>
<evidence type="ECO:0000259" key="5">
    <source>
        <dbReference type="PROSITE" id="PS51918"/>
    </source>
</evidence>
<dbReference type="STRING" id="235985.SAMN05414137_101511"/>
<dbReference type="PANTHER" id="PTHR43273:SF8">
    <property type="entry name" value="RADICAL SAM DOMAIN PROTEIN"/>
    <property type="match status" value="1"/>
</dbReference>
<evidence type="ECO:0000256" key="4">
    <source>
        <dbReference type="ARBA" id="ARBA00023014"/>
    </source>
</evidence>
<name>A0A1H7G2Y5_STRJI</name>
<evidence type="ECO:0000313" key="6">
    <source>
        <dbReference type="EMBL" id="SEK32414.1"/>
    </source>
</evidence>
<dbReference type="Gene3D" id="3.20.20.70">
    <property type="entry name" value="Aldolase class I"/>
    <property type="match status" value="1"/>
</dbReference>
<evidence type="ECO:0000256" key="2">
    <source>
        <dbReference type="ARBA" id="ARBA00022723"/>
    </source>
</evidence>
<dbReference type="InterPro" id="IPR013785">
    <property type="entry name" value="Aldolase_TIM"/>
</dbReference>
<keyword evidence="7" id="KW-1185">Reference proteome</keyword>
<dbReference type="InterPro" id="IPR007197">
    <property type="entry name" value="rSAM"/>
</dbReference>
<protein>
    <recommendedName>
        <fullName evidence="5">Radical SAM core domain-containing protein</fullName>
    </recommendedName>
</protein>
<proteinExistence type="predicted"/>
<dbReference type="SFLD" id="SFLDS00029">
    <property type="entry name" value="Radical_SAM"/>
    <property type="match status" value="1"/>
</dbReference>
<dbReference type="Proteomes" id="UP000183015">
    <property type="component" value="Unassembled WGS sequence"/>
</dbReference>